<name>K7ZBE4_BDEBC</name>
<organism evidence="1 2">
    <name type="scientific">Bdellovibrio bacteriovorus str. Tiberius</name>
    <dbReference type="NCBI Taxonomy" id="1069642"/>
    <lineage>
        <taxon>Bacteria</taxon>
        <taxon>Pseudomonadati</taxon>
        <taxon>Bdellovibrionota</taxon>
        <taxon>Bdellovibrionia</taxon>
        <taxon>Bdellovibrionales</taxon>
        <taxon>Pseudobdellovibrionaceae</taxon>
        <taxon>Bdellovibrio</taxon>
    </lineage>
</organism>
<dbReference type="PATRIC" id="fig|1069642.3.peg.2576"/>
<evidence type="ECO:0000313" key="2">
    <source>
        <dbReference type="Proteomes" id="UP000010074"/>
    </source>
</evidence>
<gene>
    <name evidence="1" type="ORF">Bdt_2601</name>
</gene>
<dbReference type="KEGG" id="bbat:Bdt_2601"/>
<evidence type="ECO:0000313" key="1">
    <source>
        <dbReference type="EMBL" id="AFY02284.1"/>
    </source>
</evidence>
<protein>
    <submittedName>
        <fullName evidence="1">Uncharacterized protein</fullName>
    </submittedName>
</protein>
<dbReference type="EMBL" id="CP002930">
    <property type="protein sequence ID" value="AFY02284.1"/>
    <property type="molecule type" value="Genomic_DNA"/>
</dbReference>
<dbReference type="Proteomes" id="UP000010074">
    <property type="component" value="Chromosome"/>
</dbReference>
<dbReference type="HOGENOM" id="CLU_711088_0_0_7"/>
<reference evidence="1 2" key="1">
    <citation type="journal article" date="2012" name="BMC Genomics">
        <title>Genome analysis of a simultaneously predatory and prey-independent, novel Bdellovibrio bacteriovorus from the River Tiber, supports in silico predictions of both ancient and recent lateral gene transfer from diverse bacteria.</title>
        <authorList>
            <person name="Hobley L."/>
            <person name="Lerner T.R."/>
            <person name="Williams L.E."/>
            <person name="Lambert C."/>
            <person name="Till R."/>
            <person name="Milner D.S."/>
            <person name="Basford S.M."/>
            <person name="Capeness M.J."/>
            <person name="Fenton A.K."/>
            <person name="Atterbury R.J."/>
            <person name="Harris M.A."/>
            <person name="Sockett R.E."/>
        </authorList>
    </citation>
    <scope>NUCLEOTIDE SEQUENCE [LARGE SCALE GENOMIC DNA]</scope>
    <source>
        <strain evidence="1 2">Tiberius</strain>
    </source>
</reference>
<sequence>MSAACKITFRHIKLNGVSFLFNQQSIITDLFGNLYLAPHLRSFSSKYSKSTNNRFSLNFEGPKFEVSKDQILELCEIVDNYSKPFLNQLKSIDEIYKTSSFERISRTSESYCLAHVNRQAWEKIKRYSRDGYKSSCTLFELESGGDCIHVYNCNIPRAYKFDACFSLYPNYKNEGRLVQIYWSPHLTEKAVRDGFANHFISCFQAFIWLIETLIPESVAYSDLKKQSIFNRILKKGQDVLSPVHYLDWSSEHMYKEMLSKKTPLYYAEKLQIFCHGNRDLYVSVEFFSCLIDCLIWCCTHIPIKNLDYICGNFGFSGNRKSIDGVIRFLDGSKTIKKDFSGSQIDYYLRSLCAFLDDAPDSFDQTKMLEKMHPMISLLNREKLLSQFS</sequence>
<dbReference type="AlphaFoldDB" id="K7ZBE4"/>
<proteinExistence type="predicted"/>
<accession>K7ZBE4</accession>